<feature type="region of interest" description="Disordered" evidence="8">
    <location>
        <begin position="705"/>
        <end position="731"/>
    </location>
</feature>
<dbReference type="GO" id="GO:0006362">
    <property type="term" value="P:transcription elongation by RNA polymerase I"/>
    <property type="evidence" value="ECO:0007669"/>
    <property type="project" value="TreeGrafter"/>
</dbReference>
<feature type="compositionally biased region" description="Low complexity" evidence="8">
    <location>
        <begin position="646"/>
        <end position="661"/>
    </location>
</feature>
<feature type="compositionally biased region" description="Low complexity" evidence="8">
    <location>
        <begin position="219"/>
        <end position="229"/>
    </location>
</feature>
<dbReference type="InterPro" id="IPR019786">
    <property type="entry name" value="Zinc_finger_PHD-type_CS"/>
</dbReference>
<dbReference type="InterPro" id="IPR011011">
    <property type="entry name" value="Znf_FYVE_PHD"/>
</dbReference>
<protein>
    <recommendedName>
        <fullName evidence="3">Transcription factor BYE1</fullName>
    </recommendedName>
</protein>
<dbReference type="CDD" id="cd21538">
    <property type="entry name" value="SPOC_TFIIS"/>
    <property type="match status" value="1"/>
</dbReference>
<dbReference type="GO" id="GO:0006368">
    <property type="term" value="P:transcription elongation by RNA polymerase II"/>
    <property type="evidence" value="ECO:0007669"/>
    <property type="project" value="TreeGrafter"/>
</dbReference>
<feature type="compositionally biased region" description="Basic and acidic residues" evidence="8">
    <location>
        <begin position="1"/>
        <end position="17"/>
    </location>
</feature>
<dbReference type="InterPro" id="IPR012921">
    <property type="entry name" value="SPOC_C"/>
</dbReference>
<dbReference type="GO" id="GO:0031564">
    <property type="term" value="P:transcription antitermination"/>
    <property type="evidence" value="ECO:0007669"/>
    <property type="project" value="TreeGrafter"/>
</dbReference>
<dbReference type="OrthoDB" id="419537at2759"/>
<reference evidence="11" key="1">
    <citation type="submission" date="2013-08" db="EMBL/GenBank/DDBJ databases">
        <title>Gene expansion shapes genome architecture in the human pathogen Lichtheimia corymbifera: an evolutionary genomics analysis in the ancient terrestrial Mucorales (Mucoromycotina).</title>
        <authorList>
            <person name="Schwartze V.U."/>
            <person name="Winter S."/>
            <person name="Shelest E."/>
            <person name="Marcet-Houben M."/>
            <person name="Horn F."/>
            <person name="Wehner S."/>
            <person name="Hoffmann K."/>
            <person name="Riege K."/>
            <person name="Sammeth M."/>
            <person name="Nowrousian M."/>
            <person name="Valiante V."/>
            <person name="Linde J."/>
            <person name="Jacobsen I.D."/>
            <person name="Marz M."/>
            <person name="Brakhage A.A."/>
            <person name="Gabaldon T."/>
            <person name="Bocker S."/>
            <person name="Voigt K."/>
        </authorList>
    </citation>
    <scope>NUCLEOTIDE SEQUENCE [LARGE SCALE GENOMIC DNA]</scope>
    <source>
        <strain evidence="11">FSU 9682</strain>
    </source>
</reference>
<feature type="compositionally biased region" description="Low complexity" evidence="8">
    <location>
        <begin position="910"/>
        <end position="923"/>
    </location>
</feature>
<dbReference type="InterPro" id="IPR019787">
    <property type="entry name" value="Znf_PHD-finger"/>
</dbReference>
<dbReference type="EMBL" id="CBTN010000081">
    <property type="protein sequence ID" value="CDH60007.1"/>
    <property type="molecule type" value="Genomic_DNA"/>
</dbReference>
<keyword evidence="12" id="KW-1185">Reference proteome</keyword>
<evidence type="ECO:0000313" key="12">
    <source>
        <dbReference type="Proteomes" id="UP000027586"/>
    </source>
</evidence>
<evidence type="ECO:0000256" key="7">
    <source>
        <dbReference type="PROSITE-ProRule" id="PRU00146"/>
    </source>
</evidence>
<evidence type="ECO:0000259" key="10">
    <source>
        <dbReference type="PROSITE" id="PS51321"/>
    </source>
</evidence>
<evidence type="ECO:0000313" key="11">
    <source>
        <dbReference type="EMBL" id="CDH60007.1"/>
    </source>
</evidence>
<comment type="similarity">
    <text evidence="2">Belongs to the BYE1 family.</text>
</comment>
<feature type="compositionally biased region" description="Pro residues" evidence="8">
    <location>
        <begin position="953"/>
        <end position="975"/>
    </location>
</feature>
<evidence type="ECO:0000259" key="9">
    <source>
        <dbReference type="PROSITE" id="PS50016"/>
    </source>
</evidence>
<dbReference type="GO" id="GO:0001139">
    <property type="term" value="F:RNA polymerase II complex recruiting activity"/>
    <property type="evidence" value="ECO:0007669"/>
    <property type="project" value="TreeGrafter"/>
</dbReference>
<dbReference type="Proteomes" id="UP000027586">
    <property type="component" value="Unassembled WGS sequence"/>
</dbReference>
<evidence type="ECO:0000256" key="3">
    <source>
        <dbReference type="ARBA" id="ARBA00021616"/>
    </source>
</evidence>
<feature type="region of interest" description="Disordered" evidence="8">
    <location>
        <begin position="373"/>
        <end position="429"/>
    </location>
</feature>
<dbReference type="InterPro" id="IPR003618">
    <property type="entry name" value="TFIIS_cen_dom"/>
</dbReference>
<evidence type="ECO:0000256" key="6">
    <source>
        <dbReference type="ARBA" id="ARBA00022833"/>
    </source>
</evidence>
<keyword evidence="4" id="KW-0479">Metal-binding</keyword>
<feature type="compositionally biased region" description="Low complexity" evidence="8">
    <location>
        <begin position="405"/>
        <end position="414"/>
    </location>
</feature>
<feature type="domain" description="TFIIS central" evidence="10">
    <location>
        <begin position="428"/>
        <end position="595"/>
    </location>
</feature>
<dbReference type="SUPFAM" id="SSF46942">
    <property type="entry name" value="Elongation factor TFIIS domain 2"/>
    <property type="match status" value="1"/>
</dbReference>
<feature type="compositionally biased region" description="Low complexity" evidence="8">
    <location>
        <begin position="1016"/>
        <end position="1029"/>
    </location>
</feature>
<evidence type="ECO:0000256" key="8">
    <source>
        <dbReference type="SAM" id="MobiDB-lite"/>
    </source>
</evidence>
<feature type="compositionally biased region" description="Low complexity" evidence="8">
    <location>
        <begin position="129"/>
        <end position="158"/>
    </location>
</feature>
<feature type="region of interest" description="Disordered" evidence="8">
    <location>
        <begin position="129"/>
        <end position="244"/>
    </location>
</feature>
<keyword evidence="6" id="KW-0862">Zinc</keyword>
<dbReference type="GO" id="GO:0005634">
    <property type="term" value="C:nucleus"/>
    <property type="evidence" value="ECO:0007669"/>
    <property type="project" value="TreeGrafter"/>
</dbReference>
<dbReference type="SUPFAM" id="SSF57903">
    <property type="entry name" value="FYVE/PHD zinc finger"/>
    <property type="match status" value="1"/>
</dbReference>
<proteinExistence type="inferred from homology"/>
<evidence type="ECO:0000256" key="4">
    <source>
        <dbReference type="ARBA" id="ARBA00022723"/>
    </source>
</evidence>
<evidence type="ECO:0000256" key="1">
    <source>
        <dbReference type="ARBA" id="ARBA00002311"/>
    </source>
</evidence>
<dbReference type="InterPro" id="IPR001965">
    <property type="entry name" value="Znf_PHD"/>
</dbReference>
<dbReference type="PANTHER" id="PTHR11477:SF11">
    <property type="entry name" value="TRANSCRIPTION FACTOR BYE1"/>
    <property type="match status" value="1"/>
</dbReference>
<dbReference type="SMART" id="SM00510">
    <property type="entry name" value="TFS2M"/>
    <property type="match status" value="1"/>
</dbReference>
<sequence>MDVHNTFDEYLDLRDQQDEGYSQAESATTQGMTHSDDNQALTTTTTTEEPMSNAIVPENHASTTPGDNPTSNQDDEAAAAAEAVASATAAAAVAAMTQSQTFYLPDWSAMLSATGMNTASLTTFLDPQHLSHQQQQNSSNDPVTTNNAAAAAAAAATTSTDESSTFIPPHMLMNSPPTAANQENQDTAAATVPDNESNEQEEKKENTDNGRMKTRSSTRRASSAAAAAANTGKRKPVEEDTASKKKMRGRKLYCICQKPYTGDPMVQCDKCSNWFHCACVDLDPDEADDIDTWMCNECTQKYGGDDDKTEKEQDVATTKEPTPEAVPKSPPVTKKAYGTRQAKSRTCLLPSCKNVTREDSYCSDKCAAQDALRRAGDSEYVPNRRSPSPSPERRTKPAAEKKKVQQQQQQQQQQSPPKEQTPPEDDPIRKNVVKNMTTILKSIITFALEKNPNLFEKEAAAADTDVTPNVENDNSATMTTPSSNEDSNTDQAEKRAATIAQEIEDQMFEQLAEPGKDNERHCGGQYKNKFRSLLHNLKDKSNQAFQMRVITGELTPKELVAMSAKDMANPELKSMSESMIQESIKNSVLKVSNMPFIKKTHKGDIIMVDNTKRDDRDEDESLRVSTYRSRQDSASALADGTESRRSSMSTNTTGAATTPTSYVPETPTSRQHHFDHFFPEVMEEDDDENNSEEAASAKKRRIEELLEEENYVPESFSDNEDDHEEKKQKEGLTATAAISNQKSEQQLPSIWQGRVNMPQVAEFNASARQIGGRTLSTEEWGDVLSPTMWIEGRIPEDRVVNYVTQTQYSTSREIVLLEIEAASTEGDQQLDTLLRYFDSRKRYGVVGHNKTKIKDFYLVPLFKVQQLPDFLYVVRIEETKRVADMFLGVLVLQKQRDPVPRQQVPPPVAAVPQALPPSLSSFQQPPPPFHQAQASVTTMPYQPEVPALGSRLPQPPFRSPSSSMPPPSHYRPPAPYNNNTTPHSSSSPYHSHHQQPHYRPQRRSPPPPYRPHYHRQGQAPPQQQPQQQQHHYHAAQRHPFY</sequence>
<feature type="compositionally biased region" description="Basic and acidic residues" evidence="8">
    <location>
        <begin position="304"/>
        <end position="314"/>
    </location>
</feature>
<dbReference type="Gene3D" id="3.30.40.10">
    <property type="entry name" value="Zinc/RING finger domain, C3HC4 (zinc finger)"/>
    <property type="match status" value="1"/>
</dbReference>
<dbReference type="PROSITE" id="PS51321">
    <property type="entry name" value="TFIIS_CENTRAL"/>
    <property type="match status" value="1"/>
</dbReference>
<feature type="compositionally biased region" description="Polar residues" evidence="8">
    <location>
        <begin position="623"/>
        <end position="634"/>
    </location>
</feature>
<evidence type="ECO:0000256" key="5">
    <source>
        <dbReference type="ARBA" id="ARBA00022771"/>
    </source>
</evidence>
<dbReference type="PROSITE" id="PS50016">
    <property type="entry name" value="ZF_PHD_2"/>
    <property type="match status" value="1"/>
</dbReference>
<dbReference type="PANTHER" id="PTHR11477">
    <property type="entry name" value="TRANSCRIPTION FACTOR S-II ZINC FINGER DOMAIN-CONTAINING PROTEIN"/>
    <property type="match status" value="1"/>
</dbReference>
<feature type="compositionally biased region" description="Polar residues" evidence="8">
    <location>
        <begin position="19"/>
        <end position="41"/>
    </location>
</feature>
<accession>A0A068SDW5</accession>
<keyword evidence="5 7" id="KW-0863">Zinc-finger</keyword>
<feature type="compositionally biased region" description="Polar residues" evidence="8">
    <location>
        <begin position="175"/>
        <end position="188"/>
    </location>
</feature>
<feature type="region of interest" description="Disordered" evidence="8">
    <location>
        <begin position="461"/>
        <end position="494"/>
    </location>
</feature>
<feature type="compositionally biased region" description="Polar residues" evidence="8">
    <location>
        <begin position="466"/>
        <end position="490"/>
    </location>
</feature>
<gene>
    <name evidence="11" type="ORF">LCOR_10806.1</name>
</gene>
<feature type="compositionally biased region" description="Basic and acidic residues" evidence="8">
    <location>
        <begin position="391"/>
        <end position="403"/>
    </location>
</feature>
<feature type="domain" description="PHD-type" evidence="9">
    <location>
        <begin position="251"/>
        <end position="301"/>
    </location>
</feature>
<dbReference type="GO" id="GO:0008270">
    <property type="term" value="F:zinc ion binding"/>
    <property type="evidence" value="ECO:0007669"/>
    <property type="project" value="UniProtKB-KW"/>
</dbReference>
<feature type="region of interest" description="Disordered" evidence="8">
    <location>
        <begin position="897"/>
        <end position="1041"/>
    </location>
</feature>
<dbReference type="InterPro" id="IPR013083">
    <property type="entry name" value="Znf_RING/FYVE/PHD"/>
</dbReference>
<feature type="compositionally biased region" description="Basic residues" evidence="8">
    <location>
        <begin position="990"/>
        <end position="1002"/>
    </location>
</feature>
<feature type="compositionally biased region" description="Basic residues" evidence="8">
    <location>
        <begin position="1030"/>
        <end position="1041"/>
    </location>
</feature>
<dbReference type="InterPro" id="IPR036575">
    <property type="entry name" value="TFIIS_cen_dom_sf"/>
</dbReference>
<dbReference type="Pfam" id="PF00628">
    <property type="entry name" value="PHD"/>
    <property type="match status" value="1"/>
</dbReference>
<dbReference type="AlphaFoldDB" id="A0A068SDW5"/>
<dbReference type="Gene3D" id="1.10.472.30">
    <property type="entry name" value="Transcription elongation factor S-II, central domain"/>
    <property type="match status" value="1"/>
</dbReference>
<feature type="compositionally biased region" description="Polar residues" evidence="8">
    <location>
        <begin position="60"/>
        <end position="72"/>
    </location>
</feature>
<dbReference type="PROSITE" id="PS01359">
    <property type="entry name" value="ZF_PHD_1"/>
    <property type="match status" value="1"/>
</dbReference>
<feature type="region of interest" description="Disordered" evidence="8">
    <location>
        <begin position="1"/>
        <end position="76"/>
    </location>
</feature>
<dbReference type="GO" id="GO:0031440">
    <property type="term" value="P:regulation of mRNA 3'-end processing"/>
    <property type="evidence" value="ECO:0007669"/>
    <property type="project" value="TreeGrafter"/>
</dbReference>
<dbReference type="GO" id="GO:0000977">
    <property type="term" value="F:RNA polymerase II transcription regulatory region sequence-specific DNA binding"/>
    <property type="evidence" value="ECO:0007669"/>
    <property type="project" value="TreeGrafter"/>
</dbReference>
<feature type="region of interest" description="Disordered" evidence="8">
    <location>
        <begin position="608"/>
        <end position="671"/>
    </location>
</feature>
<organism evidence="11 12">
    <name type="scientific">Lichtheimia corymbifera JMRC:FSU:9682</name>
    <dbReference type="NCBI Taxonomy" id="1263082"/>
    <lineage>
        <taxon>Eukaryota</taxon>
        <taxon>Fungi</taxon>
        <taxon>Fungi incertae sedis</taxon>
        <taxon>Mucoromycota</taxon>
        <taxon>Mucoromycotina</taxon>
        <taxon>Mucoromycetes</taxon>
        <taxon>Mucorales</taxon>
        <taxon>Lichtheimiaceae</taxon>
        <taxon>Lichtheimia</taxon>
    </lineage>
</organism>
<dbReference type="Pfam" id="PF07744">
    <property type="entry name" value="SPOC"/>
    <property type="match status" value="1"/>
</dbReference>
<feature type="compositionally biased region" description="Acidic residues" evidence="8">
    <location>
        <begin position="705"/>
        <end position="723"/>
    </location>
</feature>
<dbReference type="Pfam" id="PF07500">
    <property type="entry name" value="TFIIS_M"/>
    <property type="match status" value="1"/>
</dbReference>
<comment type="caution">
    <text evidence="11">The sequence shown here is derived from an EMBL/GenBank/DDBJ whole genome shotgun (WGS) entry which is preliminary data.</text>
</comment>
<comment type="function">
    <text evidence="1">Negative regulator of transcription elongation.</text>
</comment>
<evidence type="ECO:0000256" key="2">
    <source>
        <dbReference type="ARBA" id="ARBA00011050"/>
    </source>
</evidence>
<dbReference type="SMART" id="SM00249">
    <property type="entry name" value="PHD"/>
    <property type="match status" value="1"/>
</dbReference>
<dbReference type="VEuPathDB" id="FungiDB:LCOR_10806.1"/>
<dbReference type="STRING" id="1263082.A0A068SDW5"/>
<feature type="region of interest" description="Disordered" evidence="8">
    <location>
        <begin position="304"/>
        <end position="340"/>
    </location>
</feature>
<name>A0A068SDW5_9FUNG</name>
<feature type="compositionally biased region" description="Basic and acidic residues" evidence="8">
    <location>
        <begin position="200"/>
        <end position="211"/>
    </location>
</feature>